<reference evidence="1" key="2">
    <citation type="submission" date="2018-08" db="UniProtKB">
        <authorList>
            <consortium name="EnsemblPlants"/>
        </authorList>
    </citation>
    <scope>IDENTIFICATION</scope>
    <source>
        <strain evidence="1">Yugu1</strain>
    </source>
</reference>
<name>K3XPT6_SETIT</name>
<dbReference type="EMBL" id="AGNK02003157">
    <property type="status" value="NOT_ANNOTATED_CDS"/>
    <property type="molecule type" value="Genomic_DNA"/>
</dbReference>
<dbReference type="AlphaFoldDB" id="K3XPT6"/>
<organism evidence="1 2">
    <name type="scientific">Setaria italica</name>
    <name type="common">Foxtail millet</name>
    <name type="synonym">Panicum italicum</name>
    <dbReference type="NCBI Taxonomy" id="4555"/>
    <lineage>
        <taxon>Eukaryota</taxon>
        <taxon>Viridiplantae</taxon>
        <taxon>Streptophyta</taxon>
        <taxon>Embryophyta</taxon>
        <taxon>Tracheophyta</taxon>
        <taxon>Spermatophyta</taxon>
        <taxon>Magnoliopsida</taxon>
        <taxon>Liliopsida</taxon>
        <taxon>Poales</taxon>
        <taxon>Poaceae</taxon>
        <taxon>PACMAD clade</taxon>
        <taxon>Panicoideae</taxon>
        <taxon>Panicodae</taxon>
        <taxon>Paniceae</taxon>
        <taxon>Cenchrinae</taxon>
        <taxon>Setaria</taxon>
    </lineage>
</organism>
<dbReference type="HOGENOM" id="CLU_1088152_0_0_1"/>
<keyword evidence="2" id="KW-1185">Reference proteome</keyword>
<dbReference type="InParanoid" id="K3XPT6"/>
<accession>K3XPT6</accession>
<dbReference type="EnsemblPlants" id="KQL05728">
    <property type="protein sequence ID" value="KQL05728"/>
    <property type="gene ID" value="SETIT_003915mg"/>
</dbReference>
<sequence>MLWQAVAQDERERLERGTGSEHVVEVAVLDAGVEEDELPEVGEDASAVGEAAGVRELPESEVEAAELGAAEDVGGEAHVDGRRRVDEEELLHALRSEESRPPGEFILAVEAPEEAEGEAYGAERTGVGGEEVVHGGNGLVHAGDDEVRVVEDERHGAPGAAPPGGERDDALGVLDGRREATMRRSAAESVPAADGEAAHSALAGQVHGGRHRQETRVLVGDGGGGELVGVMGRRRHGCCPAACRAVASGHRHWEVG</sequence>
<dbReference type="OMA" id="ARARGEX"/>
<dbReference type="eggNOG" id="ENOG502R7F0">
    <property type="taxonomic scope" value="Eukaryota"/>
</dbReference>
<dbReference type="Proteomes" id="UP000004995">
    <property type="component" value="Unassembled WGS sequence"/>
</dbReference>
<dbReference type="Gramene" id="KQL05728">
    <property type="protein sequence ID" value="KQL05728"/>
    <property type="gene ID" value="SETIT_003915mg"/>
</dbReference>
<evidence type="ECO:0000313" key="2">
    <source>
        <dbReference type="Proteomes" id="UP000004995"/>
    </source>
</evidence>
<protein>
    <submittedName>
        <fullName evidence="1">Uncharacterized protein</fullName>
    </submittedName>
</protein>
<reference evidence="2" key="1">
    <citation type="journal article" date="2012" name="Nat. Biotechnol.">
        <title>Reference genome sequence of the model plant Setaria.</title>
        <authorList>
            <person name="Bennetzen J.L."/>
            <person name="Schmutz J."/>
            <person name="Wang H."/>
            <person name="Percifield R."/>
            <person name="Hawkins J."/>
            <person name="Pontaroli A.C."/>
            <person name="Estep M."/>
            <person name="Feng L."/>
            <person name="Vaughn J.N."/>
            <person name="Grimwood J."/>
            <person name="Jenkins J."/>
            <person name="Barry K."/>
            <person name="Lindquist E."/>
            <person name="Hellsten U."/>
            <person name="Deshpande S."/>
            <person name="Wang X."/>
            <person name="Wu X."/>
            <person name="Mitros T."/>
            <person name="Triplett J."/>
            <person name="Yang X."/>
            <person name="Ye C.Y."/>
            <person name="Mauro-Herrera M."/>
            <person name="Wang L."/>
            <person name="Li P."/>
            <person name="Sharma M."/>
            <person name="Sharma R."/>
            <person name="Ronald P.C."/>
            <person name="Panaud O."/>
            <person name="Kellogg E.A."/>
            <person name="Brutnell T.P."/>
            <person name="Doust A.N."/>
            <person name="Tuskan G.A."/>
            <person name="Rokhsar D."/>
            <person name="Devos K.M."/>
        </authorList>
    </citation>
    <scope>NUCLEOTIDE SEQUENCE [LARGE SCALE GENOMIC DNA]</scope>
    <source>
        <strain evidence="2">cv. Yugu1</strain>
    </source>
</reference>
<evidence type="ECO:0000313" key="1">
    <source>
        <dbReference type="EnsemblPlants" id="KQL05728"/>
    </source>
</evidence>
<proteinExistence type="predicted"/>